<evidence type="ECO:0000313" key="3">
    <source>
        <dbReference type="EMBL" id="GAV07117.1"/>
    </source>
</evidence>
<protein>
    <submittedName>
        <fullName evidence="3">Uncharacterized protein</fullName>
    </submittedName>
</protein>
<dbReference type="Pfam" id="PF24681">
    <property type="entry name" value="Kelch_KLHDC2_KLHL20_DRC7"/>
    <property type="match status" value="1"/>
</dbReference>
<name>A0A1D1W0J6_RAMVA</name>
<dbReference type="PANTHER" id="PTHR45632:SF5">
    <property type="entry name" value="KELCH-LIKE PROTEIN 22"/>
    <property type="match status" value="1"/>
</dbReference>
<dbReference type="SMART" id="SM00612">
    <property type="entry name" value="Kelch"/>
    <property type="match status" value="6"/>
</dbReference>
<dbReference type="SUPFAM" id="SSF117281">
    <property type="entry name" value="Kelch motif"/>
    <property type="match status" value="1"/>
</dbReference>
<comment type="caution">
    <text evidence="3">The sequence shown here is derived from an EMBL/GenBank/DDBJ whole genome shotgun (WGS) entry which is preliminary data.</text>
</comment>
<dbReference type="Proteomes" id="UP000186922">
    <property type="component" value="Unassembled WGS sequence"/>
</dbReference>
<keyword evidence="4" id="KW-1185">Reference proteome</keyword>
<evidence type="ECO:0000256" key="2">
    <source>
        <dbReference type="SAM" id="MobiDB-lite"/>
    </source>
</evidence>
<feature type="region of interest" description="Disordered" evidence="2">
    <location>
        <begin position="1"/>
        <end position="45"/>
    </location>
</feature>
<dbReference type="InterPro" id="IPR015915">
    <property type="entry name" value="Kelch-typ_b-propeller"/>
</dbReference>
<reference evidence="3 4" key="1">
    <citation type="journal article" date="2016" name="Nat. Commun.">
        <title>Extremotolerant tardigrade genome and improved radiotolerance of human cultured cells by tardigrade-unique protein.</title>
        <authorList>
            <person name="Hashimoto T."/>
            <person name="Horikawa D.D."/>
            <person name="Saito Y."/>
            <person name="Kuwahara H."/>
            <person name="Kozuka-Hata H."/>
            <person name="Shin-I T."/>
            <person name="Minakuchi Y."/>
            <person name="Ohishi K."/>
            <person name="Motoyama A."/>
            <person name="Aizu T."/>
            <person name="Enomoto A."/>
            <person name="Kondo K."/>
            <person name="Tanaka S."/>
            <person name="Hara Y."/>
            <person name="Koshikawa S."/>
            <person name="Sagara H."/>
            <person name="Miura T."/>
            <person name="Yokobori S."/>
            <person name="Miyagawa K."/>
            <person name="Suzuki Y."/>
            <person name="Kubo T."/>
            <person name="Oyama M."/>
            <person name="Kohara Y."/>
            <person name="Fujiyama A."/>
            <person name="Arakawa K."/>
            <person name="Katayama T."/>
            <person name="Toyoda A."/>
            <person name="Kunieda T."/>
        </authorList>
    </citation>
    <scope>NUCLEOTIDE SEQUENCE [LARGE SCALE GENOMIC DNA]</scope>
    <source>
        <strain evidence="3 4">YOKOZUNA-1</strain>
    </source>
</reference>
<dbReference type="PANTHER" id="PTHR45632">
    <property type="entry name" value="LD33804P"/>
    <property type="match status" value="1"/>
</dbReference>
<accession>A0A1D1W0J6</accession>
<dbReference type="EMBL" id="BDGG01000014">
    <property type="protein sequence ID" value="GAV07117.1"/>
    <property type="molecule type" value="Genomic_DNA"/>
</dbReference>
<keyword evidence="1" id="KW-0880">Kelch repeat</keyword>
<sequence>MFRPRRQSPKLDGGSERGGGGGNSGRPKCACPPVRQCGNSDEELPDVRRNRMSMTNAQRASRLELIVVGGYNGQNFDMEETRNMYKFNHAEQYWDFIGEMPAPRFHHCAVVHDPHIYIIGGASVNCTEISAMTGNDAQILSPTNTVYRYTPEKKEWAEMPPMATRRVYHTAVCAFGNIYVFGGQDEDQTILDSVEIYDIHKRVWSTGPSLRRPLMGAAAVVTGGAIMVSGGITTPTVLRGPTCDRFNVINRVHSLDVYTHTWSSVPSLPVPLVHHSALSINGEVLIVGGATAGYPKAEEAAKPHLLSRSDIFSFNAVTKMWELVATMPEARANCGAAVIGDEIVVAGGQGVKRQETLDSILRYDVYPHICGPGVAMPSRRVALALVAFPSFKVPPRPVVASKADMGTQLTLMHPQTTLAGWHQY</sequence>
<dbReference type="InterPro" id="IPR006652">
    <property type="entry name" value="Kelch_1"/>
</dbReference>
<gene>
    <name evidence="3" type="primary">RvY_16992-1</name>
    <name evidence="3" type="synonym">RvY_16992.1</name>
    <name evidence="3" type="ORF">RvY_16992</name>
</gene>
<organism evidence="3 4">
    <name type="scientific">Ramazzottius varieornatus</name>
    <name type="common">Water bear</name>
    <name type="synonym">Tardigrade</name>
    <dbReference type="NCBI Taxonomy" id="947166"/>
    <lineage>
        <taxon>Eukaryota</taxon>
        <taxon>Metazoa</taxon>
        <taxon>Ecdysozoa</taxon>
        <taxon>Tardigrada</taxon>
        <taxon>Eutardigrada</taxon>
        <taxon>Parachela</taxon>
        <taxon>Hypsibioidea</taxon>
        <taxon>Ramazzottiidae</taxon>
        <taxon>Ramazzottius</taxon>
    </lineage>
</organism>
<evidence type="ECO:0000313" key="4">
    <source>
        <dbReference type="Proteomes" id="UP000186922"/>
    </source>
</evidence>
<proteinExistence type="predicted"/>
<dbReference type="STRING" id="947166.A0A1D1W0J6"/>
<dbReference type="OrthoDB" id="45365at2759"/>
<dbReference type="AlphaFoldDB" id="A0A1D1W0J6"/>
<evidence type="ECO:0000256" key="1">
    <source>
        <dbReference type="ARBA" id="ARBA00022441"/>
    </source>
</evidence>
<dbReference type="Gene3D" id="2.120.10.80">
    <property type="entry name" value="Kelch-type beta propeller"/>
    <property type="match status" value="2"/>
</dbReference>